<dbReference type="Gene3D" id="3.40.50.850">
    <property type="entry name" value="Isochorismatase-like"/>
    <property type="match status" value="1"/>
</dbReference>
<feature type="domain" description="Isochorismatase-like" evidence="1">
    <location>
        <begin position="10"/>
        <end position="161"/>
    </location>
</feature>
<evidence type="ECO:0000313" key="2">
    <source>
        <dbReference type="EMBL" id="GJD52140.1"/>
    </source>
</evidence>
<dbReference type="Proteomes" id="UP001055167">
    <property type="component" value="Unassembled WGS sequence"/>
</dbReference>
<proteinExistence type="predicted"/>
<dbReference type="EMBL" id="BPQH01000017">
    <property type="protein sequence ID" value="GJD52140.1"/>
    <property type="molecule type" value="Genomic_DNA"/>
</dbReference>
<dbReference type="PANTHER" id="PTHR43559">
    <property type="entry name" value="HYDROLASE YCAC-RELATED"/>
    <property type="match status" value="1"/>
</dbReference>
<evidence type="ECO:0000313" key="3">
    <source>
        <dbReference type="Proteomes" id="UP001055167"/>
    </source>
</evidence>
<protein>
    <recommendedName>
        <fullName evidence="1">Isochorismatase-like domain-containing protein</fullName>
    </recommendedName>
</protein>
<comment type="caution">
    <text evidence="2">The sequence shown here is derived from an EMBL/GenBank/DDBJ whole genome shotgun (WGS) entry which is preliminary data.</text>
</comment>
<dbReference type="InterPro" id="IPR053152">
    <property type="entry name" value="Hydrolase_YcaC-like"/>
</dbReference>
<dbReference type="RefSeq" id="WP_128561690.1">
    <property type="nucleotide sequence ID" value="NZ_BPQH01000017.1"/>
</dbReference>
<organism evidence="2 3">
    <name type="scientific">Methylobacterium crusticola</name>
    <dbReference type="NCBI Taxonomy" id="1697972"/>
    <lineage>
        <taxon>Bacteria</taxon>
        <taxon>Pseudomonadati</taxon>
        <taxon>Pseudomonadota</taxon>
        <taxon>Alphaproteobacteria</taxon>
        <taxon>Hyphomicrobiales</taxon>
        <taxon>Methylobacteriaceae</taxon>
        <taxon>Methylobacterium</taxon>
    </lineage>
</organism>
<reference evidence="2" key="1">
    <citation type="journal article" date="2021" name="Front. Microbiol.">
        <title>Comprehensive Comparative Genomics and Phenotyping of Methylobacterium Species.</title>
        <authorList>
            <person name="Alessa O."/>
            <person name="Ogura Y."/>
            <person name="Fujitani Y."/>
            <person name="Takami H."/>
            <person name="Hayashi T."/>
            <person name="Sahin N."/>
            <person name="Tani A."/>
        </authorList>
    </citation>
    <scope>NUCLEOTIDE SEQUENCE</scope>
    <source>
        <strain evidence="2">KCTC 52305</strain>
    </source>
</reference>
<dbReference type="SUPFAM" id="SSF52499">
    <property type="entry name" value="Isochorismatase-like hydrolases"/>
    <property type="match status" value="1"/>
</dbReference>
<reference evidence="2" key="2">
    <citation type="submission" date="2021-08" db="EMBL/GenBank/DDBJ databases">
        <authorList>
            <person name="Tani A."/>
            <person name="Ola A."/>
            <person name="Ogura Y."/>
            <person name="Katsura K."/>
            <person name="Hayashi T."/>
        </authorList>
    </citation>
    <scope>NUCLEOTIDE SEQUENCE</scope>
    <source>
        <strain evidence="2">KCTC 52305</strain>
    </source>
</reference>
<keyword evidence="3" id="KW-1185">Reference proteome</keyword>
<gene>
    <name evidence="2" type="ORF">OPKNFCMD_4902</name>
</gene>
<name>A0ABQ4R379_9HYPH</name>
<sequence>MPNLAPSDVVLLFADLQDSIVGHSATNGEAAIRKAAGALAVLARDLAIPAVASVVPFGTDDPRPLAEITAALPDVPVLARGGPSVFAHALTRDAILGTGRRTLVLAGVASEVVVLHASLRAREAGLAVHVLLDASGGFSPRTEAAALREIEAAGGVTSSVASFATRLADAFDGPEGRAAMAALVSLMG</sequence>
<dbReference type="InterPro" id="IPR000868">
    <property type="entry name" value="Isochorismatase-like_dom"/>
</dbReference>
<evidence type="ECO:0000259" key="1">
    <source>
        <dbReference type="Pfam" id="PF00857"/>
    </source>
</evidence>
<dbReference type="PANTHER" id="PTHR43559:SF3">
    <property type="entry name" value="HYDROLASE YCAC-RELATED"/>
    <property type="match status" value="1"/>
</dbReference>
<accession>A0ABQ4R379</accession>
<dbReference type="Pfam" id="PF00857">
    <property type="entry name" value="Isochorismatase"/>
    <property type="match status" value="1"/>
</dbReference>
<dbReference type="InterPro" id="IPR036380">
    <property type="entry name" value="Isochorismatase-like_sf"/>
</dbReference>